<feature type="compositionally biased region" description="Polar residues" evidence="4">
    <location>
        <begin position="470"/>
        <end position="481"/>
    </location>
</feature>
<organism evidence="7 8">
    <name type="scientific">Undibacterium terreum</name>
    <dbReference type="NCBI Taxonomy" id="1224302"/>
    <lineage>
        <taxon>Bacteria</taxon>
        <taxon>Pseudomonadati</taxon>
        <taxon>Pseudomonadota</taxon>
        <taxon>Betaproteobacteria</taxon>
        <taxon>Burkholderiales</taxon>
        <taxon>Oxalobacteraceae</taxon>
        <taxon>Undibacterium</taxon>
    </lineage>
</organism>
<dbReference type="SUPFAM" id="SSF69279">
    <property type="entry name" value="Phage tail proteins"/>
    <property type="match status" value="2"/>
</dbReference>
<evidence type="ECO:0000313" key="8">
    <source>
        <dbReference type="Proteomes" id="UP000637423"/>
    </source>
</evidence>
<gene>
    <name evidence="7" type="ORF">GCM10011396_27080</name>
</gene>
<dbReference type="Gene3D" id="3.55.50.10">
    <property type="entry name" value="Baseplate protein-like domains"/>
    <property type="match status" value="1"/>
</dbReference>
<comment type="caution">
    <text evidence="7">The sequence shown here is derived from an EMBL/GenBank/DDBJ whole genome shotgun (WGS) entry which is preliminary data.</text>
</comment>
<dbReference type="EMBL" id="BMED01000002">
    <property type="protein sequence ID" value="GGC78473.1"/>
    <property type="molecule type" value="Genomic_DNA"/>
</dbReference>
<dbReference type="FunFam" id="2.40.50.230:FF:000001">
    <property type="entry name" value="Type VI secretion protein VgrG"/>
    <property type="match status" value="1"/>
</dbReference>
<dbReference type="InterPro" id="IPR050708">
    <property type="entry name" value="T6SS_VgrG/RHS"/>
</dbReference>
<protein>
    <recommendedName>
        <fullName evidence="9">Type VI secretion system secreted protein VgrG</fullName>
    </recommendedName>
</protein>
<dbReference type="Pfam" id="PF05954">
    <property type="entry name" value="Phage_GPD"/>
    <property type="match status" value="1"/>
</dbReference>
<dbReference type="InterPro" id="IPR006533">
    <property type="entry name" value="T6SS_Vgr_RhsGE"/>
</dbReference>
<dbReference type="SUPFAM" id="SSF69255">
    <property type="entry name" value="gp5 N-terminal domain-like"/>
    <property type="match status" value="1"/>
</dbReference>
<dbReference type="GO" id="GO:0005576">
    <property type="term" value="C:extracellular region"/>
    <property type="evidence" value="ECO:0007669"/>
    <property type="project" value="UniProtKB-SubCell"/>
</dbReference>
<dbReference type="Gene3D" id="2.40.50.230">
    <property type="entry name" value="Gp5 N-terminal domain"/>
    <property type="match status" value="1"/>
</dbReference>
<evidence type="ECO:0000256" key="4">
    <source>
        <dbReference type="SAM" id="MobiDB-lite"/>
    </source>
</evidence>
<dbReference type="Pfam" id="PF22178">
    <property type="entry name" value="Gp5_trimer_C"/>
    <property type="match status" value="1"/>
</dbReference>
<feature type="domain" description="Gp5/Type VI secretion system Vgr protein OB-fold" evidence="5">
    <location>
        <begin position="389"/>
        <end position="456"/>
    </location>
</feature>
<comment type="subcellular location">
    <subcellularLocation>
        <location evidence="1">Secreted</location>
    </subcellularLocation>
</comment>
<dbReference type="Gene3D" id="2.30.110.50">
    <property type="match status" value="1"/>
</dbReference>
<feature type="domain" description="Gp5/Type VI secretion system Vgr C-terminal trimerisation" evidence="6">
    <location>
        <begin position="473"/>
        <end position="580"/>
    </location>
</feature>
<dbReference type="Proteomes" id="UP000637423">
    <property type="component" value="Unassembled WGS sequence"/>
</dbReference>
<dbReference type="InterPro" id="IPR037026">
    <property type="entry name" value="Vgr_OB-fold_dom_sf"/>
</dbReference>
<dbReference type="AlphaFoldDB" id="A0A916XKL5"/>
<evidence type="ECO:0000256" key="3">
    <source>
        <dbReference type="ARBA" id="ARBA00022525"/>
    </source>
</evidence>
<comment type="similarity">
    <text evidence="2">Belongs to the VgrG protein family.</text>
</comment>
<dbReference type="NCBIfam" id="TIGR03361">
    <property type="entry name" value="VI_Rhs_Vgr"/>
    <property type="match status" value="1"/>
</dbReference>
<feature type="region of interest" description="Disordered" evidence="4">
    <location>
        <begin position="625"/>
        <end position="649"/>
    </location>
</feature>
<evidence type="ECO:0000313" key="7">
    <source>
        <dbReference type="EMBL" id="GGC78473.1"/>
    </source>
</evidence>
<dbReference type="InterPro" id="IPR017847">
    <property type="entry name" value="T6SS_RhsGE_Vgr_subset"/>
</dbReference>
<sequence>MPAIQDNRRVVITSPLGANVLLFYRMRGTDGLGELSEYHLDLLSEKSDIKIDDILGKDMSIAIDRPDGEQREFNGLVTRFAMTGRQGRYATYQATVRPWLWFLTRASDCRIFQEKSAVDIIKAIFEKYTVADFDFGELTGTYPILPYCVQYRESDFNFVSRLMERFGIYYYFKHTAGRHTMVMADSYAAHSKIPGYAELNYVPDDEAAMRNGEVVYQWLMGGEIHTDAHALKAFDFEKPTSNLLVKSKIMRSHDQNNHEVYDYPGLFTERSDGETSARLKVEALQSNYEIVHGRTTARGVVPGGMFSLAEHSRADQNGEFLVVGAEYELASDAYQSQPDPKNTLFLDCSFKAIGKEHAYRSEARARKPVIQGPQTAIVVGKAGEEIWTDKYGRIKVQFHWDRLGQDDETSSCWVRVSQAWAGKRWGHLFIPRIGQEVIVSFLEGDPDQPLVTGSVYNADMMPPYKLPDQASRSTMMSNSTKGGEGYNELRFEDKKGSEQFFLHSEKNQDNYVKNDLLEWIGNNRHLMVEKDKMEQVGGDKSVTVKGDLNEKVTGTTSMDAGMDLQSKAGMKYGLEAGTDIHIKAGMNVVIEAGMSITLKAGGGFIVIGPASVAISGTPILLNSGGSAGSGAGAAPKAPTAPEKADDGSK</sequence>
<dbReference type="InterPro" id="IPR054030">
    <property type="entry name" value="Gp5_Vgr_C"/>
</dbReference>
<name>A0A916XKL5_9BURK</name>
<keyword evidence="8" id="KW-1185">Reference proteome</keyword>
<dbReference type="PANTHER" id="PTHR32305">
    <property type="match status" value="1"/>
</dbReference>
<evidence type="ECO:0000256" key="1">
    <source>
        <dbReference type="ARBA" id="ARBA00004613"/>
    </source>
</evidence>
<dbReference type="PANTHER" id="PTHR32305:SF15">
    <property type="entry name" value="PROTEIN RHSA-RELATED"/>
    <property type="match status" value="1"/>
</dbReference>
<dbReference type="InterPro" id="IPR006531">
    <property type="entry name" value="Gp5/Vgr_OB"/>
</dbReference>
<dbReference type="NCBIfam" id="TIGR01646">
    <property type="entry name" value="vgr_GE"/>
    <property type="match status" value="1"/>
</dbReference>
<dbReference type="Pfam" id="PF04717">
    <property type="entry name" value="Phage_base_V"/>
    <property type="match status" value="1"/>
</dbReference>
<evidence type="ECO:0008006" key="9">
    <source>
        <dbReference type="Google" id="ProtNLM"/>
    </source>
</evidence>
<dbReference type="Gene3D" id="4.10.220.110">
    <property type="match status" value="1"/>
</dbReference>
<evidence type="ECO:0000259" key="5">
    <source>
        <dbReference type="Pfam" id="PF04717"/>
    </source>
</evidence>
<dbReference type="RefSeq" id="WP_188566540.1">
    <property type="nucleotide sequence ID" value="NZ_BMED01000002.1"/>
</dbReference>
<evidence type="ECO:0000256" key="2">
    <source>
        <dbReference type="ARBA" id="ARBA00005558"/>
    </source>
</evidence>
<evidence type="ECO:0000259" key="6">
    <source>
        <dbReference type="Pfam" id="PF22178"/>
    </source>
</evidence>
<reference evidence="7" key="2">
    <citation type="submission" date="2020-09" db="EMBL/GenBank/DDBJ databases">
        <authorList>
            <person name="Sun Q."/>
            <person name="Zhou Y."/>
        </authorList>
    </citation>
    <scope>NUCLEOTIDE SEQUENCE</scope>
    <source>
        <strain evidence="7">CGMCC 1.10998</strain>
    </source>
</reference>
<reference evidence="7" key="1">
    <citation type="journal article" date="2014" name="Int. J. Syst. Evol. Microbiol.">
        <title>Complete genome sequence of Corynebacterium casei LMG S-19264T (=DSM 44701T), isolated from a smear-ripened cheese.</title>
        <authorList>
            <consortium name="US DOE Joint Genome Institute (JGI-PGF)"/>
            <person name="Walter F."/>
            <person name="Albersmeier A."/>
            <person name="Kalinowski J."/>
            <person name="Ruckert C."/>
        </authorList>
    </citation>
    <scope>NUCLEOTIDE SEQUENCE</scope>
    <source>
        <strain evidence="7">CGMCC 1.10998</strain>
    </source>
</reference>
<proteinExistence type="inferred from homology"/>
<keyword evidence="3" id="KW-0964">Secreted</keyword>
<feature type="region of interest" description="Disordered" evidence="4">
    <location>
        <begin position="462"/>
        <end position="484"/>
    </location>
</feature>
<dbReference type="SUPFAM" id="SSF69349">
    <property type="entry name" value="Phage fibre proteins"/>
    <property type="match status" value="1"/>
</dbReference>
<accession>A0A916XKL5</accession>